<gene>
    <name evidence="3" type="ORF">HMPREF9336_02923</name>
</gene>
<sequence>MGSTTTQGDTGLQINDIEGLRTAGKQLVSIGTDVSNIKQQVKLGEDVAQGMPNSAIATASPTAADAFKATLDATSKWPTDVGGKLLDAVSKVTGQDERAAAGLKQDESTTDQSGEKDPGKTTTSGETAEGKIDVGKVTYDKANAGTSEADMRNYISQALDKKGITDPAARKRWTDGYLTLMQRESSYNANAVNTSDSNAHGATVGDGNPANCSRGLAQCIPSTFAAYHQAGTSSNIYDPVANIAASMNYVQSQYGVSADGSNLATQVAQANPSNGPQGY</sequence>
<dbReference type="RefSeq" id="WP_021029996.1">
    <property type="nucleotide sequence ID" value="NZ_KI391953.1"/>
</dbReference>
<keyword evidence="4" id="KW-1185">Reference proteome</keyword>
<dbReference type="InterPro" id="IPR008258">
    <property type="entry name" value="Transglycosylase_SLT_dom_1"/>
</dbReference>
<dbReference type="Pfam" id="PF01464">
    <property type="entry name" value="SLT"/>
    <property type="match status" value="1"/>
</dbReference>
<dbReference type="SUPFAM" id="SSF53955">
    <property type="entry name" value="Lysozyme-like"/>
    <property type="match status" value="1"/>
</dbReference>
<reference evidence="3 4" key="1">
    <citation type="journal article" date="2011" name="Stand. Genomic Sci.">
        <title>High quality draft genome sequence of Segniliparus rugosus CDC 945(T)= (ATCC BAA-974(T)).</title>
        <authorList>
            <person name="Earl A.M."/>
            <person name="Desjardins C.A."/>
            <person name="Fitzgerald M.G."/>
            <person name="Arachchi H.M."/>
            <person name="Zeng Q."/>
            <person name="Mehta T."/>
            <person name="Griggs A."/>
            <person name="Birren B.W."/>
            <person name="Toney N.C."/>
            <person name="Carr J."/>
            <person name="Posey J."/>
            <person name="Butler W.R."/>
        </authorList>
    </citation>
    <scope>NUCLEOTIDE SEQUENCE [LARGE SCALE GENOMIC DNA]</scope>
    <source>
        <strain evidence="4">ATCC BAA-974 / DSM 45345 / CCUG 50838 / CIP 108380 / JCM 13579 / CDC 945</strain>
    </source>
</reference>
<feature type="domain" description="Transglycosylase SLT" evidence="2">
    <location>
        <begin position="176"/>
        <end position="256"/>
    </location>
</feature>
<dbReference type="eggNOG" id="COG3953">
    <property type="taxonomic scope" value="Bacteria"/>
</dbReference>
<organism evidence="3 4">
    <name type="scientific">Segniliparus rugosus (strain ATCC BAA-974 / DSM 45345 / CCUG 50838 / CIP 108380 / JCM 13579 / CDC 945)</name>
    <dbReference type="NCBI Taxonomy" id="679197"/>
    <lineage>
        <taxon>Bacteria</taxon>
        <taxon>Bacillati</taxon>
        <taxon>Actinomycetota</taxon>
        <taxon>Actinomycetes</taxon>
        <taxon>Mycobacteriales</taxon>
        <taxon>Segniliparaceae</taxon>
        <taxon>Segniliparus</taxon>
    </lineage>
</organism>
<protein>
    <recommendedName>
        <fullName evidence="2">Transglycosylase SLT domain-containing protein</fullName>
    </recommendedName>
</protein>
<feature type="region of interest" description="Disordered" evidence="1">
    <location>
        <begin position="96"/>
        <end position="129"/>
    </location>
</feature>
<evidence type="ECO:0000313" key="4">
    <source>
        <dbReference type="Proteomes" id="UP000004816"/>
    </source>
</evidence>
<comment type="caution">
    <text evidence="3">The sequence shown here is derived from an EMBL/GenBank/DDBJ whole genome shotgun (WGS) entry which is preliminary data.</text>
</comment>
<feature type="compositionally biased region" description="Basic and acidic residues" evidence="1">
    <location>
        <begin position="96"/>
        <end position="119"/>
    </location>
</feature>
<dbReference type="Proteomes" id="UP000004816">
    <property type="component" value="Unassembled WGS sequence"/>
</dbReference>
<proteinExistence type="predicted"/>
<dbReference type="InterPro" id="IPR023346">
    <property type="entry name" value="Lysozyme-like_dom_sf"/>
</dbReference>
<name>E5XTV1_SEGRC</name>
<evidence type="ECO:0000313" key="3">
    <source>
        <dbReference type="EMBL" id="EFV12231.2"/>
    </source>
</evidence>
<dbReference type="Gene3D" id="1.10.530.10">
    <property type="match status" value="1"/>
</dbReference>
<dbReference type="STRING" id="679197.HMPREF9336_02923"/>
<dbReference type="AlphaFoldDB" id="E5XTV1"/>
<dbReference type="HOGENOM" id="CLU_083020_1_0_11"/>
<dbReference type="EMBL" id="ACZI02000001">
    <property type="protein sequence ID" value="EFV12231.2"/>
    <property type="molecule type" value="Genomic_DNA"/>
</dbReference>
<evidence type="ECO:0000256" key="1">
    <source>
        <dbReference type="SAM" id="MobiDB-lite"/>
    </source>
</evidence>
<accession>E5XTV1</accession>
<evidence type="ECO:0000259" key="2">
    <source>
        <dbReference type="Pfam" id="PF01464"/>
    </source>
</evidence>